<organism evidence="1">
    <name type="scientific">marine sediment metagenome</name>
    <dbReference type="NCBI Taxonomy" id="412755"/>
    <lineage>
        <taxon>unclassified sequences</taxon>
        <taxon>metagenomes</taxon>
        <taxon>ecological metagenomes</taxon>
    </lineage>
</organism>
<evidence type="ECO:0000313" key="1">
    <source>
        <dbReference type="EMBL" id="KKN00663.1"/>
    </source>
</evidence>
<dbReference type="EMBL" id="LAZR01005350">
    <property type="protein sequence ID" value="KKN00663.1"/>
    <property type="molecule type" value="Genomic_DNA"/>
</dbReference>
<proteinExistence type="predicted"/>
<dbReference type="AlphaFoldDB" id="A0A0F9Q5H8"/>
<reference evidence="1" key="1">
    <citation type="journal article" date="2015" name="Nature">
        <title>Complex archaea that bridge the gap between prokaryotes and eukaryotes.</title>
        <authorList>
            <person name="Spang A."/>
            <person name="Saw J.H."/>
            <person name="Jorgensen S.L."/>
            <person name="Zaremba-Niedzwiedzka K."/>
            <person name="Martijn J."/>
            <person name="Lind A.E."/>
            <person name="van Eijk R."/>
            <person name="Schleper C."/>
            <person name="Guy L."/>
            <person name="Ettema T.J."/>
        </authorList>
    </citation>
    <scope>NUCLEOTIDE SEQUENCE</scope>
</reference>
<sequence length="84" mass="9488">MRFSSSTEIDNISITYLARKFVIYLALAHRKAKNKTRALLNMNGGYILHLDGTCEGVDAHINYPLCAQLNSPFHSHDFTSKCNE</sequence>
<name>A0A0F9Q5H8_9ZZZZ</name>
<accession>A0A0F9Q5H8</accession>
<comment type="caution">
    <text evidence="1">The sequence shown here is derived from an EMBL/GenBank/DDBJ whole genome shotgun (WGS) entry which is preliminary data.</text>
</comment>
<gene>
    <name evidence="1" type="ORF">LCGC14_1135580</name>
</gene>
<protein>
    <submittedName>
        <fullName evidence="1">Uncharacterized protein</fullName>
    </submittedName>
</protein>